<dbReference type="Proteomes" id="UP001596044">
    <property type="component" value="Unassembled WGS sequence"/>
</dbReference>
<evidence type="ECO:0000256" key="4">
    <source>
        <dbReference type="ARBA" id="ARBA00022544"/>
    </source>
</evidence>
<dbReference type="PANTHER" id="PTHR34975">
    <property type="entry name" value="SPORE GERMINATION PROTEIN A2"/>
    <property type="match status" value="1"/>
</dbReference>
<accession>A0ABW0K9Y5</accession>
<protein>
    <submittedName>
        <fullName evidence="9">Endospore germination permease</fullName>
    </submittedName>
</protein>
<sequence>MERISKFQLAMMIILFQIGSTPLFALGVKAKQDSWLAMLAAAICGLFLLLMFLFIQRRAPDKDLIGLLRLCFGNIIGNFLGATFVLYFAYESMRNVRDFGEITTITLLTSTPQLVIMLIVVVLAAYAICMGIEAFCRVVEILTPIVIFSYSALVILIFSSNLVNLDRLLPIMENGPAPVLKAAFPDIVSFPFGQTVVFFMLYKLLYNKKKFCRVSIIAYSSVALFLILMNMLDMMVLGPTLSGESTIPFLQAVQLIQVGDFLERLDVFVTLLLFLGLYVKLTMFYWASAYGLAELLGTRSKLTIYGVGAVIFATSFLEPNYTYHVWLGIEVSVKFFPIFQVLIPLMMFVAILFRKPHSPPPLVENDSNNLLAEESV</sequence>
<dbReference type="NCBIfam" id="TIGR00912">
    <property type="entry name" value="2A0309"/>
    <property type="match status" value="1"/>
</dbReference>
<evidence type="ECO:0000256" key="8">
    <source>
        <dbReference type="SAM" id="Phobius"/>
    </source>
</evidence>
<evidence type="ECO:0000256" key="6">
    <source>
        <dbReference type="ARBA" id="ARBA00022989"/>
    </source>
</evidence>
<comment type="caution">
    <text evidence="9">The sequence shown here is derived from an EMBL/GenBank/DDBJ whole genome shotgun (WGS) entry which is preliminary data.</text>
</comment>
<proteinExistence type="inferred from homology"/>
<reference evidence="10" key="1">
    <citation type="journal article" date="2019" name="Int. J. Syst. Evol. Microbiol.">
        <title>The Global Catalogue of Microorganisms (GCM) 10K type strain sequencing project: providing services to taxonomists for standard genome sequencing and annotation.</title>
        <authorList>
            <consortium name="The Broad Institute Genomics Platform"/>
            <consortium name="The Broad Institute Genome Sequencing Center for Infectious Disease"/>
            <person name="Wu L."/>
            <person name="Ma J."/>
        </authorList>
    </citation>
    <scope>NUCLEOTIDE SEQUENCE [LARGE SCALE GENOMIC DNA]</scope>
    <source>
        <strain evidence="10">KACC 11904</strain>
    </source>
</reference>
<evidence type="ECO:0000256" key="2">
    <source>
        <dbReference type="ARBA" id="ARBA00007998"/>
    </source>
</evidence>
<evidence type="ECO:0000313" key="10">
    <source>
        <dbReference type="Proteomes" id="UP001596044"/>
    </source>
</evidence>
<dbReference type="PANTHER" id="PTHR34975:SF2">
    <property type="entry name" value="SPORE GERMINATION PROTEIN A2"/>
    <property type="match status" value="1"/>
</dbReference>
<evidence type="ECO:0000313" key="9">
    <source>
        <dbReference type="EMBL" id="MFC5449666.1"/>
    </source>
</evidence>
<keyword evidence="5 8" id="KW-0812">Transmembrane</keyword>
<feature type="transmembrane region" description="Helical" evidence="8">
    <location>
        <begin position="267"/>
        <end position="290"/>
    </location>
</feature>
<gene>
    <name evidence="9" type="ORF">ACFPOG_15455</name>
</gene>
<evidence type="ECO:0000256" key="3">
    <source>
        <dbReference type="ARBA" id="ARBA00022448"/>
    </source>
</evidence>
<keyword evidence="10" id="KW-1185">Reference proteome</keyword>
<keyword evidence="7 8" id="KW-0472">Membrane</keyword>
<feature type="transmembrane region" description="Helical" evidence="8">
    <location>
        <begin position="214"/>
        <end position="232"/>
    </location>
</feature>
<keyword evidence="3" id="KW-0813">Transport</keyword>
<evidence type="ECO:0000256" key="1">
    <source>
        <dbReference type="ARBA" id="ARBA00004141"/>
    </source>
</evidence>
<keyword evidence="6 8" id="KW-1133">Transmembrane helix</keyword>
<feature type="transmembrane region" description="Helical" evidence="8">
    <location>
        <begin position="35"/>
        <end position="55"/>
    </location>
</feature>
<keyword evidence="4" id="KW-0309">Germination</keyword>
<comment type="subcellular location">
    <subcellularLocation>
        <location evidence="1">Membrane</location>
        <topology evidence="1">Multi-pass membrane protein</topology>
    </subcellularLocation>
</comment>
<dbReference type="EMBL" id="JBHSMJ010000020">
    <property type="protein sequence ID" value="MFC5449666.1"/>
    <property type="molecule type" value="Genomic_DNA"/>
</dbReference>
<name>A0ABW0K9Y5_9BACL</name>
<feature type="transmembrane region" description="Helical" evidence="8">
    <location>
        <begin position="67"/>
        <end position="90"/>
    </location>
</feature>
<evidence type="ECO:0000256" key="5">
    <source>
        <dbReference type="ARBA" id="ARBA00022692"/>
    </source>
</evidence>
<comment type="similarity">
    <text evidence="2">Belongs to the amino acid-polyamine-organocation (APC) superfamily. Spore germination protein (SGP) (TC 2.A.3.9) family.</text>
</comment>
<feature type="transmembrane region" description="Helical" evidence="8">
    <location>
        <begin position="335"/>
        <end position="353"/>
    </location>
</feature>
<feature type="transmembrane region" description="Helical" evidence="8">
    <location>
        <begin position="183"/>
        <end position="202"/>
    </location>
</feature>
<feature type="transmembrane region" description="Helical" evidence="8">
    <location>
        <begin position="302"/>
        <end position="323"/>
    </location>
</feature>
<dbReference type="Pfam" id="PF03845">
    <property type="entry name" value="Spore_permease"/>
    <property type="match status" value="1"/>
</dbReference>
<feature type="transmembrane region" description="Helical" evidence="8">
    <location>
        <begin position="110"/>
        <end position="129"/>
    </location>
</feature>
<evidence type="ECO:0000256" key="7">
    <source>
        <dbReference type="ARBA" id="ARBA00023136"/>
    </source>
</evidence>
<organism evidence="9 10">
    <name type="scientific">Paenibacillus aestuarii</name>
    <dbReference type="NCBI Taxonomy" id="516965"/>
    <lineage>
        <taxon>Bacteria</taxon>
        <taxon>Bacillati</taxon>
        <taxon>Bacillota</taxon>
        <taxon>Bacilli</taxon>
        <taxon>Bacillales</taxon>
        <taxon>Paenibacillaceae</taxon>
        <taxon>Paenibacillus</taxon>
    </lineage>
</organism>
<dbReference type="RefSeq" id="WP_270877499.1">
    <property type="nucleotide sequence ID" value="NZ_JAQFVF010000002.1"/>
</dbReference>
<feature type="transmembrane region" description="Helical" evidence="8">
    <location>
        <begin position="141"/>
        <end position="163"/>
    </location>
</feature>
<dbReference type="InterPro" id="IPR004761">
    <property type="entry name" value="Spore_GerAB"/>
</dbReference>